<keyword evidence="10" id="KW-0560">Oxidoreductase</keyword>
<reference evidence="12" key="1">
    <citation type="submission" date="2025-08" db="UniProtKB">
        <authorList>
            <consortium name="Ensembl"/>
        </authorList>
    </citation>
    <scope>IDENTIFICATION</scope>
</reference>
<keyword evidence="4" id="KW-0677">Repeat</keyword>
<evidence type="ECO:0000259" key="11">
    <source>
        <dbReference type="PROSITE" id="PS50287"/>
    </source>
</evidence>
<evidence type="ECO:0000256" key="7">
    <source>
        <dbReference type="ARBA" id="ARBA00023157"/>
    </source>
</evidence>
<dbReference type="Gene3D" id="3.10.250.10">
    <property type="entry name" value="SRCR-like domain"/>
    <property type="match status" value="2"/>
</dbReference>
<dbReference type="Pfam" id="PF01186">
    <property type="entry name" value="Lysyl_oxidase"/>
    <property type="match status" value="1"/>
</dbReference>
<keyword evidence="10" id="KW-0801">TPQ</keyword>
<keyword evidence="5" id="KW-1133">Transmembrane helix</keyword>
<evidence type="ECO:0000313" key="13">
    <source>
        <dbReference type="Proteomes" id="UP000694413"/>
    </source>
</evidence>
<dbReference type="GO" id="GO:0005507">
    <property type="term" value="F:copper ion binding"/>
    <property type="evidence" value="ECO:0007669"/>
    <property type="project" value="UniProtKB-UniRule"/>
</dbReference>
<feature type="domain" description="SRCR" evidence="11">
    <location>
        <begin position="239"/>
        <end position="368"/>
    </location>
</feature>
<dbReference type="PANTHER" id="PTHR45817">
    <property type="entry name" value="LYSYL OXIDASE-LIKE-RELATED"/>
    <property type="match status" value="1"/>
</dbReference>
<proteinExistence type="inferred from homology"/>
<dbReference type="PROSITE" id="PS00420">
    <property type="entry name" value="SRCR_1"/>
    <property type="match status" value="1"/>
</dbReference>
<dbReference type="PRINTS" id="PR00258">
    <property type="entry name" value="SPERACTRCPTR"/>
</dbReference>
<evidence type="ECO:0000256" key="1">
    <source>
        <dbReference type="ARBA" id="ARBA00004167"/>
    </source>
</evidence>
<evidence type="ECO:0000256" key="3">
    <source>
        <dbReference type="ARBA" id="ARBA00022729"/>
    </source>
</evidence>
<dbReference type="Pfam" id="PF00530">
    <property type="entry name" value="SRCR"/>
    <property type="match status" value="2"/>
</dbReference>
<dbReference type="GO" id="GO:0030199">
    <property type="term" value="P:collagen fibril organization"/>
    <property type="evidence" value="ECO:0007669"/>
    <property type="project" value="TreeGrafter"/>
</dbReference>
<feature type="domain" description="SRCR" evidence="11">
    <location>
        <begin position="153"/>
        <end position="214"/>
    </location>
</feature>
<dbReference type="EC" id="1.4.3.13" evidence="10"/>
<keyword evidence="3" id="KW-0732">Signal</keyword>
<dbReference type="PROSITE" id="PS50287">
    <property type="entry name" value="SRCR_2"/>
    <property type="match status" value="3"/>
</dbReference>
<evidence type="ECO:0000256" key="5">
    <source>
        <dbReference type="ARBA" id="ARBA00022989"/>
    </source>
</evidence>
<evidence type="ECO:0000256" key="9">
    <source>
        <dbReference type="PROSITE-ProRule" id="PRU00196"/>
    </source>
</evidence>
<protein>
    <recommendedName>
        <fullName evidence="10">Lysyl oxidase homolog</fullName>
        <ecNumber evidence="10">1.4.3.13</ecNumber>
    </recommendedName>
</protein>
<comment type="PTM">
    <text evidence="10">The lysine tyrosylquinone cross-link (LTQ) is generated by condensation of the epsilon-amino group of a lysine with a topaquinone produced by oxidation of tyrosine.</text>
</comment>
<keyword evidence="10" id="KW-0186">Copper</keyword>
<evidence type="ECO:0000256" key="4">
    <source>
        <dbReference type="ARBA" id="ARBA00022737"/>
    </source>
</evidence>
<feature type="disulfide bond" evidence="9">
    <location>
        <begin position="180"/>
        <end position="190"/>
    </location>
</feature>
<comment type="subcellular location">
    <subcellularLocation>
        <location evidence="1">Membrane</location>
        <topology evidence="1">Single-pass membrane protein</topology>
    </subcellularLocation>
    <subcellularLocation>
        <location evidence="10">Secreted</location>
        <location evidence="10">Extracellular space</location>
    </subcellularLocation>
</comment>
<keyword evidence="13" id="KW-1185">Reference proteome</keyword>
<dbReference type="Ensembl" id="ENSZALT00000026759.1">
    <property type="protein sequence ID" value="ENSZALP00000020484.1"/>
    <property type="gene ID" value="ENSZALG00000016092.1"/>
</dbReference>
<feature type="domain" description="SRCR" evidence="11">
    <location>
        <begin position="61"/>
        <end position="101"/>
    </location>
</feature>
<feature type="disulfide bond" evidence="9">
    <location>
        <begin position="70"/>
        <end position="80"/>
    </location>
</feature>
<organism evidence="12 13">
    <name type="scientific">Zonotrichia albicollis</name>
    <name type="common">White-throated sparrow</name>
    <name type="synonym">Fringilla albicollis</name>
    <dbReference type="NCBI Taxonomy" id="44394"/>
    <lineage>
        <taxon>Eukaryota</taxon>
        <taxon>Metazoa</taxon>
        <taxon>Chordata</taxon>
        <taxon>Craniata</taxon>
        <taxon>Vertebrata</taxon>
        <taxon>Euteleostomi</taxon>
        <taxon>Archelosauria</taxon>
        <taxon>Archosauria</taxon>
        <taxon>Dinosauria</taxon>
        <taxon>Saurischia</taxon>
        <taxon>Theropoda</taxon>
        <taxon>Coelurosauria</taxon>
        <taxon>Aves</taxon>
        <taxon>Neognathae</taxon>
        <taxon>Neoaves</taxon>
        <taxon>Telluraves</taxon>
        <taxon>Australaves</taxon>
        <taxon>Passeriformes</taxon>
        <taxon>Passerellidae</taxon>
        <taxon>Zonotrichia</taxon>
    </lineage>
</organism>
<keyword evidence="10" id="KW-0886">LTQ</keyword>
<comment type="similarity">
    <text evidence="10">Belongs to the lysyl oxidase family.</text>
</comment>
<sequence>HHLPRRKTLGEGIPFRVCECHPKLHSWHFTGLSFPWPCSRAHSLLPGVAWLPLTPRLCLAGRIWLDNVNCVGNEKSIGDCKHRGWGNSDCSHEEDAGVVCKDERIPGFKDSNVIEVRGLLSWPEQLVTSRMPQGTLGMGQVAGDTSTATGHSGCASGLLSPHRLFTERQQLNYRLHSVSCTGTEVHLSMCSFEFYRGNSSAACSSGMPAVVSCVPGPLFASGSAHKKKQRQQQQQQGQIRLAGGRTEFEGRVEVKRGSKWGTVCSDGWTTKEAMVACRQLGLGYSLHAVTVGAREEGPGDTLVSPGTHPASPPRQETWYWDASNVTEMVMSGVKCAGHEMSLSHCQHHGASLSCRNTGTRFAAGVICSESELREWGLQGDLSVLGAQIWCSASSFSRGCGDIPGSRRLMQGSLQQVLASSHRHYHSMDIFTHYDILTPNGTKVAEGHKASFCLEDTECEEGVAKRYECANFGEQGITVGCWDLYRHDIDCQWIDITDVKPGNYILQVVINPNFEVAESDFTNNAMKCNCKYDGHRIWVHSCHIGDALSEEANKRFEQYPGQLNNQIS</sequence>
<keyword evidence="10" id="KW-0964">Secreted</keyword>
<name>A0A8D2NDH4_ZONAL</name>
<comment type="caution">
    <text evidence="9">Lacks conserved residue(s) required for the propagation of feature annotation.</text>
</comment>
<keyword evidence="7 9" id="KW-1015">Disulfide bond</keyword>
<dbReference type="GO" id="GO:0016020">
    <property type="term" value="C:membrane"/>
    <property type="evidence" value="ECO:0007669"/>
    <property type="project" value="UniProtKB-SubCell"/>
</dbReference>
<keyword evidence="10" id="KW-0479">Metal-binding</keyword>
<dbReference type="GO" id="GO:0006954">
    <property type="term" value="P:inflammatory response"/>
    <property type="evidence" value="ECO:0007669"/>
    <property type="project" value="TreeGrafter"/>
</dbReference>
<dbReference type="SMART" id="SM00202">
    <property type="entry name" value="SR"/>
    <property type="match status" value="2"/>
</dbReference>
<comment type="cofactor">
    <cofactor evidence="10">
        <name>Cu cation</name>
        <dbReference type="ChEBI" id="CHEBI:23378"/>
    </cofactor>
</comment>
<dbReference type="GO" id="GO:0005615">
    <property type="term" value="C:extracellular space"/>
    <property type="evidence" value="ECO:0007669"/>
    <property type="project" value="UniProtKB-UniRule"/>
</dbReference>
<dbReference type="SUPFAM" id="SSF56487">
    <property type="entry name" value="SRCR-like"/>
    <property type="match status" value="3"/>
</dbReference>
<dbReference type="AlphaFoldDB" id="A0A8D2NDH4"/>
<dbReference type="InterPro" id="IPR036772">
    <property type="entry name" value="SRCR-like_dom_sf"/>
</dbReference>
<evidence type="ECO:0000313" key="12">
    <source>
        <dbReference type="Ensembl" id="ENSZALP00000020484.1"/>
    </source>
</evidence>
<dbReference type="Proteomes" id="UP000694413">
    <property type="component" value="Unassembled WGS sequence"/>
</dbReference>
<evidence type="ECO:0000256" key="6">
    <source>
        <dbReference type="ARBA" id="ARBA00023136"/>
    </source>
</evidence>
<dbReference type="InterPro" id="IPR001190">
    <property type="entry name" value="SRCR"/>
</dbReference>
<dbReference type="InterPro" id="IPR050912">
    <property type="entry name" value="LOX-like_protein"/>
</dbReference>
<feature type="disulfide bond" evidence="9">
    <location>
        <begin position="335"/>
        <end position="345"/>
    </location>
</feature>
<dbReference type="InterPro" id="IPR001695">
    <property type="entry name" value="Lysyl_oxidase"/>
</dbReference>
<keyword evidence="6" id="KW-0472">Membrane</keyword>
<dbReference type="PANTHER" id="PTHR45817:SF2">
    <property type="entry name" value="LYSYL OXIDASE HOMOLOG 3"/>
    <property type="match status" value="1"/>
</dbReference>
<evidence type="ECO:0000256" key="10">
    <source>
        <dbReference type="RuleBase" id="RU367046"/>
    </source>
</evidence>
<reference evidence="12" key="2">
    <citation type="submission" date="2025-09" db="UniProtKB">
        <authorList>
            <consortium name="Ensembl"/>
        </authorList>
    </citation>
    <scope>IDENTIFICATION</scope>
</reference>
<dbReference type="FunFam" id="3.10.250.10:FF:000016">
    <property type="entry name" value="Scavenger receptor cysteine-rich protein type 12"/>
    <property type="match status" value="1"/>
</dbReference>
<dbReference type="GO" id="GO:0004720">
    <property type="term" value="F:protein-lysine 6-oxidase activity"/>
    <property type="evidence" value="ECO:0007669"/>
    <property type="project" value="UniProtKB-UniRule"/>
</dbReference>
<accession>A0A8D2NDH4</accession>
<keyword evidence="8" id="KW-0325">Glycoprotein</keyword>
<evidence type="ECO:0000256" key="2">
    <source>
        <dbReference type="ARBA" id="ARBA00022692"/>
    </source>
</evidence>
<comment type="catalytic activity">
    <reaction evidence="10">
        <text>L-lysyl-[protein] + O2 + H2O = (S)-2-amino-6-oxohexanoyl-[protein] + H2O2 + NH4(+)</text>
        <dbReference type="Rhea" id="RHEA:24544"/>
        <dbReference type="Rhea" id="RHEA-COMP:9752"/>
        <dbReference type="Rhea" id="RHEA-COMP:12448"/>
        <dbReference type="ChEBI" id="CHEBI:15377"/>
        <dbReference type="ChEBI" id="CHEBI:15379"/>
        <dbReference type="ChEBI" id="CHEBI:16240"/>
        <dbReference type="ChEBI" id="CHEBI:28938"/>
        <dbReference type="ChEBI" id="CHEBI:29969"/>
        <dbReference type="ChEBI" id="CHEBI:131803"/>
        <dbReference type="EC" id="1.4.3.13"/>
    </reaction>
</comment>
<comment type="function">
    <text evidence="10">Mediates the post-translational oxidative deamination of lysine residues on target proteins leading to the formation of deaminated lysine (allysine).</text>
</comment>
<evidence type="ECO:0000256" key="8">
    <source>
        <dbReference type="ARBA" id="ARBA00023180"/>
    </source>
</evidence>
<keyword evidence="2" id="KW-0812">Transmembrane</keyword>